<comment type="caution">
    <text evidence="7">The sequence shown here is derived from an EMBL/GenBank/DDBJ whole genome shotgun (WGS) entry which is preliminary data.</text>
</comment>
<comment type="subcellular location">
    <subcellularLocation>
        <location evidence="1">Nucleus</location>
    </subcellularLocation>
</comment>
<dbReference type="PROSITE" id="PS50217">
    <property type="entry name" value="BZIP"/>
    <property type="match status" value="1"/>
</dbReference>
<dbReference type="AlphaFoldDB" id="A0A066X8P2"/>
<evidence type="ECO:0000256" key="4">
    <source>
        <dbReference type="ARBA" id="ARBA00023242"/>
    </source>
</evidence>
<keyword evidence="4" id="KW-0539">Nucleus</keyword>
<reference evidence="8" key="1">
    <citation type="journal article" date="2014" name="Genome Announc.">
        <title>Draft genome sequence of Colletotrichum sublineola, a destructive pathogen of cultivated sorghum.</title>
        <authorList>
            <person name="Baroncelli R."/>
            <person name="Sanz-Martin J.M."/>
            <person name="Rech G.E."/>
            <person name="Sukno S.A."/>
            <person name="Thon M.R."/>
        </authorList>
    </citation>
    <scope>NUCLEOTIDE SEQUENCE [LARGE SCALE GENOMIC DNA]</scope>
    <source>
        <strain evidence="8">TX430BB</strain>
    </source>
</reference>
<dbReference type="InterPro" id="IPR004827">
    <property type="entry name" value="bZIP"/>
</dbReference>
<name>A0A066X8P2_COLSU</name>
<dbReference type="PROSITE" id="PS00036">
    <property type="entry name" value="BZIP_BASIC"/>
    <property type="match status" value="1"/>
</dbReference>
<feature type="compositionally biased region" description="Basic and acidic residues" evidence="5">
    <location>
        <begin position="145"/>
        <end position="168"/>
    </location>
</feature>
<keyword evidence="3" id="KW-0804">Transcription</keyword>
<feature type="region of interest" description="Disordered" evidence="5">
    <location>
        <begin position="119"/>
        <end position="248"/>
    </location>
</feature>
<keyword evidence="2" id="KW-0805">Transcription regulation</keyword>
<feature type="domain" description="BZIP" evidence="6">
    <location>
        <begin position="234"/>
        <end position="297"/>
    </location>
</feature>
<evidence type="ECO:0000313" key="7">
    <source>
        <dbReference type="EMBL" id="KDN62101.1"/>
    </source>
</evidence>
<dbReference type="SUPFAM" id="SSF57959">
    <property type="entry name" value="Leucine zipper domain"/>
    <property type="match status" value="1"/>
</dbReference>
<dbReference type="Proteomes" id="UP000027238">
    <property type="component" value="Unassembled WGS sequence"/>
</dbReference>
<dbReference type="GO" id="GO:0005634">
    <property type="term" value="C:nucleus"/>
    <property type="evidence" value="ECO:0007669"/>
    <property type="project" value="UniProtKB-SubCell"/>
</dbReference>
<dbReference type="Gene3D" id="1.20.5.170">
    <property type="match status" value="1"/>
</dbReference>
<dbReference type="SMART" id="SM00338">
    <property type="entry name" value="BRLZ"/>
    <property type="match status" value="1"/>
</dbReference>
<dbReference type="STRING" id="1173701.A0A066X8P2"/>
<dbReference type="GO" id="GO:0003700">
    <property type="term" value="F:DNA-binding transcription factor activity"/>
    <property type="evidence" value="ECO:0007669"/>
    <property type="project" value="InterPro"/>
</dbReference>
<dbReference type="EMBL" id="JMSE01001357">
    <property type="protein sequence ID" value="KDN62101.1"/>
    <property type="molecule type" value="Genomic_DNA"/>
</dbReference>
<sequence length="331" mass="36684">MTSSSYPDTFSMTEAQHMALSSDATSLGQTSFLSHTNNNQLCQQWPPGWDHQTYEPVFSPGISAGSMSSVEWDAERQSHQSFEAIGHPNYTTASWPLQPGDWFSYQQQQQYLQSPQSAILSPPLQWPGSTCDPLTVDPAQQPPPKESHNRSEPESEPEHRATAMEEKATTPLRKGSDPNLATMRRNHSKKPRVGAGGARQPPCASSMPYDGNGARTEDDNEGEDSDPSSVPAGPDSKRPYRVKNRAAAKRCRQKTKQYEIDLVNKERDVTEERMFLDACVTSLKNEVLSLKNEILRHSSCDCSMIQDYIVRTASTVSVGEQSVPVTSPPWA</sequence>
<evidence type="ECO:0000313" key="8">
    <source>
        <dbReference type="Proteomes" id="UP000027238"/>
    </source>
</evidence>
<keyword evidence="8" id="KW-1185">Reference proteome</keyword>
<evidence type="ECO:0000259" key="6">
    <source>
        <dbReference type="PROSITE" id="PS50217"/>
    </source>
</evidence>
<dbReference type="OMA" id="SPPLQWP"/>
<evidence type="ECO:0000256" key="5">
    <source>
        <dbReference type="SAM" id="MobiDB-lite"/>
    </source>
</evidence>
<proteinExistence type="predicted"/>
<dbReference type="OrthoDB" id="295274at2759"/>
<evidence type="ECO:0000256" key="3">
    <source>
        <dbReference type="ARBA" id="ARBA00023163"/>
    </source>
</evidence>
<organism evidence="7 8">
    <name type="scientific">Colletotrichum sublineola</name>
    <name type="common">Sorghum anthracnose fungus</name>
    <dbReference type="NCBI Taxonomy" id="1173701"/>
    <lineage>
        <taxon>Eukaryota</taxon>
        <taxon>Fungi</taxon>
        <taxon>Dikarya</taxon>
        <taxon>Ascomycota</taxon>
        <taxon>Pezizomycotina</taxon>
        <taxon>Sordariomycetes</taxon>
        <taxon>Hypocreomycetidae</taxon>
        <taxon>Glomerellales</taxon>
        <taxon>Glomerellaceae</taxon>
        <taxon>Colletotrichum</taxon>
        <taxon>Colletotrichum graminicola species complex</taxon>
    </lineage>
</organism>
<feature type="compositionally biased region" description="Basic residues" evidence="5">
    <location>
        <begin position="239"/>
        <end position="248"/>
    </location>
</feature>
<accession>A0A066X8P2</accession>
<gene>
    <name evidence="7" type="ORF">CSUB01_11779</name>
</gene>
<dbReference type="HOGENOM" id="CLU_940103_0_0_1"/>
<evidence type="ECO:0000256" key="1">
    <source>
        <dbReference type="ARBA" id="ARBA00004123"/>
    </source>
</evidence>
<dbReference type="CDD" id="cd14687">
    <property type="entry name" value="bZIP_ATF2"/>
    <property type="match status" value="1"/>
</dbReference>
<dbReference type="Pfam" id="PF07716">
    <property type="entry name" value="bZIP_2"/>
    <property type="match status" value="1"/>
</dbReference>
<protein>
    <submittedName>
        <fullName evidence="7">Putative basic region leucine zipper</fullName>
    </submittedName>
</protein>
<dbReference type="InterPro" id="IPR051027">
    <property type="entry name" value="bZIP_transcription_factors"/>
</dbReference>
<evidence type="ECO:0000256" key="2">
    <source>
        <dbReference type="ARBA" id="ARBA00023015"/>
    </source>
</evidence>
<dbReference type="PANTHER" id="PTHR19304">
    <property type="entry name" value="CYCLIC-AMP RESPONSE ELEMENT BINDING PROTEIN"/>
    <property type="match status" value="1"/>
</dbReference>
<dbReference type="InterPro" id="IPR046347">
    <property type="entry name" value="bZIP_sf"/>
</dbReference>
<dbReference type="eggNOG" id="KOG1414">
    <property type="taxonomic scope" value="Eukaryota"/>
</dbReference>